<reference evidence="3 5" key="2">
    <citation type="submission" date="2018-06" db="EMBL/GenBank/DDBJ databases">
        <authorList>
            <consortium name="Pathogen Informatics"/>
            <person name="Doyle S."/>
        </authorList>
    </citation>
    <scope>NUCLEOTIDE SEQUENCE [LARGE SCALE GENOMIC DNA]</scope>
    <source>
        <strain evidence="3 5">NCTC12376</strain>
    </source>
</reference>
<evidence type="ECO:0000313" key="3">
    <source>
        <dbReference type="EMBL" id="STY18928.1"/>
    </source>
</evidence>
<evidence type="ECO:0000313" key="2">
    <source>
        <dbReference type="EMBL" id="KTD46302.1"/>
    </source>
</evidence>
<proteinExistence type="predicted"/>
<dbReference type="AlphaFoldDB" id="A0A378KZW6"/>
<gene>
    <name evidence="2" type="ORF">Lqua_2405</name>
    <name evidence="3" type="ORF">NCTC12376_02754</name>
</gene>
<name>A0A378KZW6_9GAMM</name>
<evidence type="ECO:0000259" key="1">
    <source>
        <dbReference type="Pfam" id="PF20376"/>
    </source>
</evidence>
<dbReference type="OrthoDB" id="9793837at2"/>
<dbReference type="Proteomes" id="UP000254230">
    <property type="component" value="Unassembled WGS sequence"/>
</dbReference>
<feature type="domain" description="DUF6671" evidence="1">
    <location>
        <begin position="63"/>
        <end position="277"/>
    </location>
</feature>
<reference evidence="2 4" key="1">
    <citation type="submission" date="2015-11" db="EMBL/GenBank/DDBJ databases">
        <title>Genomic analysis of 38 Legionella species identifies large and diverse effector repertoires.</title>
        <authorList>
            <person name="Burstein D."/>
            <person name="Amaro F."/>
            <person name="Zusman T."/>
            <person name="Lifshitz Z."/>
            <person name="Cohen O."/>
            <person name="Gilbert J.A."/>
            <person name="Pupko T."/>
            <person name="Shuman H.A."/>
            <person name="Segal G."/>
        </authorList>
    </citation>
    <scope>NUCLEOTIDE SEQUENCE [LARGE SCALE GENOMIC DNA]</scope>
    <source>
        <strain evidence="2 4">ATCC 49507</strain>
    </source>
</reference>
<accession>A0A378KZW6</accession>
<protein>
    <recommendedName>
        <fullName evidence="1">DUF6671 domain-containing protein</fullName>
    </recommendedName>
</protein>
<organism evidence="3 5">
    <name type="scientific">Legionella quateirensis</name>
    <dbReference type="NCBI Taxonomy" id="45072"/>
    <lineage>
        <taxon>Bacteria</taxon>
        <taxon>Pseudomonadati</taxon>
        <taxon>Pseudomonadota</taxon>
        <taxon>Gammaproteobacteria</taxon>
        <taxon>Legionellales</taxon>
        <taxon>Legionellaceae</taxon>
        <taxon>Legionella</taxon>
    </lineage>
</organism>
<sequence length="277" mass="31439">MYYKNQNVLLASKHEKEQAIAAPFMTRLSCTLNVHDFDTDQFGTFTGEIARTLSPYETCLLKAKTAAQRYDYRLAVASEGSFGPHPAFPFVPSDHELMVFIDREHDWIIAEQLVSQKTNYAMITVNKNTDIDAFLKQIQFPSHALTLQARSDNHVVAKGINDFDALTDYLTVGFKFEKELVLTTDMRAMMNPTRMEVIGELADKLALRIASLCVRCSCPGFGFKSTRGTLPCSFCGSPTSLYEEEVWGCINCEHQEYKRRRDDVLKADPAYCYYCNP</sequence>
<dbReference type="InterPro" id="IPR046612">
    <property type="entry name" value="DUF6671"/>
</dbReference>
<dbReference type="EMBL" id="UGOW01000001">
    <property type="protein sequence ID" value="STY18928.1"/>
    <property type="molecule type" value="Genomic_DNA"/>
</dbReference>
<dbReference type="Pfam" id="PF20376">
    <property type="entry name" value="DUF6671"/>
    <property type="match status" value="1"/>
</dbReference>
<dbReference type="STRING" id="45072.Lqua_2405"/>
<dbReference type="Proteomes" id="UP000054639">
    <property type="component" value="Unassembled WGS sequence"/>
</dbReference>
<keyword evidence="4" id="KW-1185">Reference proteome</keyword>
<evidence type="ECO:0000313" key="4">
    <source>
        <dbReference type="Proteomes" id="UP000054639"/>
    </source>
</evidence>
<dbReference type="EMBL" id="LNYR01000034">
    <property type="protein sequence ID" value="KTD46302.1"/>
    <property type="molecule type" value="Genomic_DNA"/>
</dbReference>
<evidence type="ECO:0000313" key="5">
    <source>
        <dbReference type="Proteomes" id="UP000254230"/>
    </source>
</evidence>
<dbReference type="RefSeq" id="WP_058474551.1">
    <property type="nucleotide sequence ID" value="NZ_CAAAIL010000001.1"/>
</dbReference>